<evidence type="ECO:0000313" key="16">
    <source>
        <dbReference type="Proteomes" id="UP000280881"/>
    </source>
</evidence>
<evidence type="ECO:0000259" key="12">
    <source>
        <dbReference type="Pfam" id="PF00263"/>
    </source>
</evidence>
<evidence type="ECO:0000256" key="3">
    <source>
        <dbReference type="ARBA" id="ARBA00022448"/>
    </source>
</evidence>
<feature type="coiled-coil region" evidence="11">
    <location>
        <begin position="579"/>
        <end position="613"/>
    </location>
</feature>
<keyword evidence="9" id="KW-0998">Cell outer membrane</keyword>
<feature type="domain" description="NolW-like" evidence="13">
    <location>
        <begin position="192"/>
        <end position="265"/>
    </location>
</feature>
<evidence type="ECO:0000256" key="2">
    <source>
        <dbReference type="ARBA" id="ARBA00006980"/>
    </source>
</evidence>
<dbReference type="InterPro" id="IPR038591">
    <property type="entry name" value="NolW-like_sf"/>
</dbReference>
<dbReference type="GO" id="GO:0015628">
    <property type="term" value="P:protein secretion by the type II secretion system"/>
    <property type="evidence" value="ECO:0007669"/>
    <property type="project" value="InterPro"/>
</dbReference>
<keyword evidence="11" id="KW-0175">Coiled coil</keyword>
<evidence type="ECO:0000256" key="5">
    <source>
        <dbReference type="ARBA" id="ARBA00022692"/>
    </source>
</evidence>
<dbReference type="Proteomes" id="UP000280881">
    <property type="component" value="Unassembled WGS sequence"/>
</dbReference>
<name>A0A420W946_9BACT</name>
<dbReference type="InterPro" id="IPR001775">
    <property type="entry name" value="GspD/PilQ"/>
</dbReference>
<dbReference type="InterPro" id="IPR004845">
    <property type="entry name" value="T2SS_GspD_CS"/>
</dbReference>
<organism evidence="15 16">
    <name type="scientific">Thermovibrio guaymasensis</name>
    <dbReference type="NCBI Taxonomy" id="240167"/>
    <lineage>
        <taxon>Bacteria</taxon>
        <taxon>Pseudomonadati</taxon>
        <taxon>Aquificota</taxon>
        <taxon>Aquificia</taxon>
        <taxon>Desulfurobacteriales</taxon>
        <taxon>Desulfurobacteriaceae</taxon>
        <taxon>Thermovibrio</taxon>
    </lineage>
</organism>
<evidence type="ECO:0000256" key="4">
    <source>
        <dbReference type="ARBA" id="ARBA00022452"/>
    </source>
</evidence>
<accession>A0A420W946</accession>
<dbReference type="GO" id="GO:0009279">
    <property type="term" value="C:cell outer membrane"/>
    <property type="evidence" value="ECO:0007669"/>
    <property type="project" value="UniProtKB-SubCell"/>
</dbReference>
<dbReference type="PANTHER" id="PTHR30332">
    <property type="entry name" value="PROBABLE GENERAL SECRETION PATHWAY PROTEIN D"/>
    <property type="match status" value="1"/>
</dbReference>
<reference evidence="15 16" key="1">
    <citation type="submission" date="2018-10" db="EMBL/GenBank/DDBJ databases">
        <title>Genomic Encyclopedia of Type Strains, Phase IV (KMG-IV): sequencing the most valuable type-strain genomes for metagenomic binning, comparative biology and taxonomic classification.</title>
        <authorList>
            <person name="Goeker M."/>
        </authorList>
    </citation>
    <scope>NUCLEOTIDE SEQUENCE [LARGE SCALE GENOMIC DNA]</scope>
    <source>
        <strain evidence="15 16">DSM 15521</strain>
    </source>
</reference>
<proteinExistence type="inferred from homology"/>
<evidence type="ECO:0000256" key="7">
    <source>
        <dbReference type="ARBA" id="ARBA00022927"/>
    </source>
</evidence>
<gene>
    <name evidence="15" type="ORF">C7457_0659</name>
</gene>
<keyword evidence="8" id="KW-0472">Membrane</keyword>
<keyword evidence="16" id="KW-1185">Reference proteome</keyword>
<evidence type="ECO:0000256" key="1">
    <source>
        <dbReference type="ARBA" id="ARBA00004442"/>
    </source>
</evidence>
<evidence type="ECO:0000256" key="6">
    <source>
        <dbReference type="ARBA" id="ARBA00022729"/>
    </source>
</evidence>
<evidence type="ECO:0000256" key="10">
    <source>
        <dbReference type="RuleBase" id="RU004004"/>
    </source>
</evidence>
<dbReference type="NCBIfam" id="TIGR02517">
    <property type="entry name" value="type_II_gspD"/>
    <property type="match status" value="1"/>
</dbReference>
<evidence type="ECO:0000256" key="9">
    <source>
        <dbReference type="ARBA" id="ARBA00023237"/>
    </source>
</evidence>
<dbReference type="PROSITE" id="PS00875">
    <property type="entry name" value="T2SP_D"/>
    <property type="match status" value="1"/>
</dbReference>
<evidence type="ECO:0000313" key="15">
    <source>
        <dbReference type="EMBL" id="RKQ63778.1"/>
    </source>
</evidence>
<feature type="domain" description="GspD-like N0" evidence="14">
    <location>
        <begin position="31"/>
        <end position="100"/>
    </location>
</feature>
<dbReference type="Pfam" id="PF21305">
    <property type="entry name" value="type_II_gspD_N0"/>
    <property type="match status" value="1"/>
</dbReference>
<dbReference type="InterPro" id="IPR004846">
    <property type="entry name" value="T2SS/T3SS_dom"/>
</dbReference>
<dbReference type="Pfam" id="PF03958">
    <property type="entry name" value="Secretin_N"/>
    <property type="match status" value="2"/>
</dbReference>
<dbReference type="OrthoDB" id="9779724at2"/>
<dbReference type="AlphaFoldDB" id="A0A420W946"/>
<keyword evidence="7" id="KW-0653">Protein transport</keyword>
<feature type="domain" description="Type II/III secretion system secretin-like" evidence="12">
    <location>
        <begin position="418"/>
        <end position="580"/>
    </location>
</feature>
<comment type="caution">
    <text evidence="15">The sequence shown here is derived from an EMBL/GenBank/DDBJ whole genome shotgun (WGS) entry which is preliminary data.</text>
</comment>
<dbReference type="PANTHER" id="PTHR30332:SF24">
    <property type="entry name" value="SECRETIN GSPD-RELATED"/>
    <property type="match status" value="1"/>
</dbReference>
<evidence type="ECO:0000259" key="13">
    <source>
        <dbReference type="Pfam" id="PF03958"/>
    </source>
</evidence>
<comment type="subcellular location">
    <subcellularLocation>
        <location evidence="1 10">Cell outer membrane</location>
    </subcellularLocation>
</comment>
<dbReference type="PRINTS" id="PR00811">
    <property type="entry name" value="BCTERIALGSPD"/>
</dbReference>
<dbReference type="EMBL" id="RBIE01000001">
    <property type="protein sequence ID" value="RKQ63778.1"/>
    <property type="molecule type" value="Genomic_DNA"/>
</dbReference>
<evidence type="ECO:0000259" key="14">
    <source>
        <dbReference type="Pfam" id="PF21305"/>
    </source>
</evidence>
<dbReference type="GO" id="GO:0015627">
    <property type="term" value="C:type II protein secretion system complex"/>
    <property type="evidence" value="ECO:0007669"/>
    <property type="project" value="InterPro"/>
</dbReference>
<dbReference type="RefSeq" id="WP_121170011.1">
    <property type="nucleotide sequence ID" value="NZ_RBIE01000001.1"/>
</dbReference>
<dbReference type="Pfam" id="PF00263">
    <property type="entry name" value="Secretin"/>
    <property type="match status" value="1"/>
</dbReference>
<sequence length="634" mass="70415">MRRKLSVLYTILTLMGAPEKSLSQEPSSVQVNFEEVDIKDFTKIVSKATGKNIVIPPSLRGKITVISPQPIPRKELFNLYVAALDELGYQVVDYGHYVKIVRNNQVARESATVARGKIDGGDKVLTYIYIPKHLLVANLHSMARNMLSRVGKVSIVRDSNAIIVTDKEKNIHKLITVLNRLDRAPVSLQIASYKLKNARAEDVEKVLKALLEKGFAFDIAKTFPIPGRDYFHFATDERTNTLYLVGTPKIVRQVNSLIAKLDKPIKVKKGNVHIVRLNYAFAEDTAKVLDSLFKGSDKKKYGLTGAVKIVADKSSNSLIVLSKPEDFAVIKEIIKSIDVKRPQVFVEVQIVEMSMDKLLQMGVEWKFLSRGEHVPFGGSLYGNLPLQPGYPSASPGLLLGIAKWRDGTPDIGLLLNAYAKEGGVNVIATPQILTLDNEEAEINISKVIPYSTGLKYDANNNPVISYDYKDVGIVLKITPHITASGEVRLKVYEKVEDVVGYANADQTAPITSKRETRTTVDVKNGQTLVIGGLIKKKKLTTVERIPVLGSIPVVGNLFKKTGHQIEKTNLLVFITPKVVRNVQEENSLTSTKVNEYNENLEEIKRTRSSVLSDIKGFGKFELNEGMEIEVKKLK</sequence>
<dbReference type="InterPro" id="IPR050810">
    <property type="entry name" value="Bact_Secretion_Sys_Channel"/>
</dbReference>
<comment type="similarity">
    <text evidence="2">Belongs to the bacterial secretin family. GSP D subfamily.</text>
</comment>
<dbReference type="InterPro" id="IPR049371">
    <property type="entry name" value="GspD-like_N0"/>
</dbReference>
<dbReference type="Gene3D" id="3.30.1370.120">
    <property type="match status" value="3"/>
</dbReference>
<keyword evidence="3 10" id="KW-0813">Transport</keyword>
<dbReference type="InterPro" id="IPR005644">
    <property type="entry name" value="NolW-like"/>
</dbReference>
<keyword evidence="6" id="KW-0732">Signal</keyword>
<feature type="domain" description="NolW-like" evidence="13">
    <location>
        <begin position="272"/>
        <end position="343"/>
    </location>
</feature>
<protein>
    <submittedName>
        <fullName evidence="15">Type II secretion system protein D (GspD)</fullName>
    </submittedName>
</protein>
<dbReference type="InterPro" id="IPR013356">
    <property type="entry name" value="T2SS_GspD"/>
</dbReference>
<evidence type="ECO:0000256" key="8">
    <source>
        <dbReference type="ARBA" id="ARBA00023136"/>
    </source>
</evidence>
<evidence type="ECO:0000256" key="11">
    <source>
        <dbReference type="SAM" id="Coils"/>
    </source>
</evidence>
<keyword evidence="4" id="KW-1134">Transmembrane beta strand</keyword>
<keyword evidence="5" id="KW-0812">Transmembrane</keyword>